<feature type="region of interest" description="Disordered" evidence="5">
    <location>
        <begin position="385"/>
        <end position="419"/>
    </location>
</feature>
<evidence type="ECO:0000313" key="6">
    <source>
        <dbReference type="EMBL" id="MEU7292659.1"/>
    </source>
</evidence>
<dbReference type="PANTHER" id="PTHR10353:SF36">
    <property type="entry name" value="LP05116P"/>
    <property type="match status" value="1"/>
</dbReference>
<evidence type="ECO:0000256" key="5">
    <source>
        <dbReference type="SAM" id="MobiDB-lite"/>
    </source>
</evidence>
<reference evidence="6 7" key="1">
    <citation type="submission" date="2024-06" db="EMBL/GenBank/DDBJ databases">
        <title>The Natural Products Discovery Center: Release of the First 8490 Sequenced Strains for Exploring Actinobacteria Biosynthetic Diversity.</title>
        <authorList>
            <person name="Kalkreuter E."/>
            <person name="Kautsar S.A."/>
            <person name="Yang D."/>
            <person name="Bader C.D."/>
            <person name="Teijaro C.N."/>
            <person name="Fluegel L."/>
            <person name="Davis C.M."/>
            <person name="Simpson J.R."/>
            <person name="Lauterbach L."/>
            <person name="Steele A.D."/>
            <person name="Gui C."/>
            <person name="Meng S."/>
            <person name="Li G."/>
            <person name="Viehrig K."/>
            <person name="Ye F."/>
            <person name="Su P."/>
            <person name="Kiefer A.F."/>
            <person name="Nichols A."/>
            <person name="Cepeda A.J."/>
            <person name="Yan W."/>
            <person name="Fan B."/>
            <person name="Jiang Y."/>
            <person name="Adhikari A."/>
            <person name="Zheng C.-J."/>
            <person name="Schuster L."/>
            <person name="Cowan T.M."/>
            <person name="Smanski M.J."/>
            <person name="Chevrette M.G."/>
            <person name="De Carvalho L.P.S."/>
            <person name="Shen B."/>
        </authorList>
    </citation>
    <scope>NUCLEOTIDE SEQUENCE [LARGE SCALE GENOMIC DNA]</scope>
    <source>
        <strain evidence="6 7">NPDC045705</strain>
    </source>
</reference>
<comment type="similarity">
    <text evidence="1 4">Belongs to the glycosyl hydrolase 1 family.</text>
</comment>
<dbReference type="EMBL" id="JBEZAM010000004">
    <property type="protein sequence ID" value="MEU7292659.1"/>
    <property type="molecule type" value="Genomic_DNA"/>
</dbReference>
<evidence type="ECO:0000256" key="2">
    <source>
        <dbReference type="ARBA" id="ARBA00022801"/>
    </source>
</evidence>
<keyword evidence="7" id="KW-1185">Reference proteome</keyword>
<dbReference type="PANTHER" id="PTHR10353">
    <property type="entry name" value="GLYCOSYL HYDROLASE"/>
    <property type="match status" value="1"/>
</dbReference>
<gene>
    <name evidence="6" type="ORF">AB0A76_05540</name>
</gene>
<protein>
    <submittedName>
        <fullName evidence="6">Family 1 glycosylhydrolase</fullName>
    </submittedName>
</protein>
<name>A0ABV3CR26_STREX</name>
<dbReference type="Pfam" id="PF00232">
    <property type="entry name" value="Glyco_hydro_1"/>
    <property type="match status" value="2"/>
</dbReference>
<organism evidence="6 7">
    <name type="scientific">Streptomyces exfoliatus</name>
    <name type="common">Streptomyces hydrogenans</name>
    <dbReference type="NCBI Taxonomy" id="1905"/>
    <lineage>
        <taxon>Bacteria</taxon>
        <taxon>Bacillati</taxon>
        <taxon>Actinomycetota</taxon>
        <taxon>Actinomycetes</taxon>
        <taxon>Kitasatosporales</taxon>
        <taxon>Streptomycetaceae</taxon>
        <taxon>Streptomyces</taxon>
    </lineage>
</organism>
<dbReference type="Proteomes" id="UP001551210">
    <property type="component" value="Unassembled WGS sequence"/>
</dbReference>
<dbReference type="PRINTS" id="PR00131">
    <property type="entry name" value="GLHYDRLASE1"/>
</dbReference>
<evidence type="ECO:0000256" key="3">
    <source>
        <dbReference type="ARBA" id="ARBA00023295"/>
    </source>
</evidence>
<evidence type="ECO:0000313" key="7">
    <source>
        <dbReference type="Proteomes" id="UP001551210"/>
    </source>
</evidence>
<comment type="caution">
    <text evidence="6">The sequence shown here is derived from an EMBL/GenBank/DDBJ whole genome shotgun (WGS) entry which is preliminary data.</text>
</comment>
<dbReference type="InterPro" id="IPR017853">
    <property type="entry name" value="GH"/>
</dbReference>
<dbReference type="PROSITE" id="PS00653">
    <property type="entry name" value="GLYCOSYL_HYDROL_F1_2"/>
    <property type="match status" value="1"/>
</dbReference>
<keyword evidence="2" id="KW-0378">Hydrolase</keyword>
<dbReference type="RefSeq" id="WP_359205069.1">
    <property type="nucleotide sequence ID" value="NZ_JBEZAM010000004.1"/>
</dbReference>
<feature type="compositionally biased region" description="Polar residues" evidence="5">
    <location>
        <begin position="390"/>
        <end position="400"/>
    </location>
</feature>
<accession>A0ABV3CR26</accession>
<keyword evidence="3" id="KW-0326">Glycosidase</keyword>
<dbReference type="SUPFAM" id="SSF51445">
    <property type="entry name" value="(Trans)glycosidases"/>
    <property type="match status" value="1"/>
</dbReference>
<sequence>MTRTSARPTRCPDGFLWGASTSAHQTEGANTASDWWALEHSGLTDHIKEPSGDACDSYHRWREDMDLLAGLGFTDYRFSIEWSRIEPAPGHFSRAAIAHYRRMVEGALARELRPMITLHHFTAPLWFAERGGWTAPEAPEAFARYVRAAAPVFTDGVEHVCTINEPNMVAVMAAVRQTLTIGGTLPALGLPLPDPATTTALVAAHRRAVDTIKTLAPHIRTGWSVANQAYQAVDGADDVTAAHRHPREDVFLEAARGDDWLGVQSYSRNLIGPDGPLPVPEDTERTAMGWEFYPEALGEALRHSTAVAPGVPLVVTENGIATDDDSRRIDYTTRALASMAAAMADGADVRGYFHWSALDNYEWGSFAPAFGLIAVNRETFARSPKPSATWLGSLNPARTTAQDDPKHPLSPVSHRSETT</sequence>
<evidence type="ECO:0000256" key="4">
    <source>
        <dbReference type="RuleBase" id="RU003690"/>
    </source>
</evidence>
<evidence type="ECO:0000256" key="1">
    <source>
        <dbReference type="ARBA" id="ARBA00010838"/>
    </source>
</evidence>
<proteinExistence type="inferred from homology"/>
<dbReference type="Gene3D" id="3.20.20.80">
    <property type="entry name" value="Glycosidases"/>
    <property type="match status" value="2"/>
</dbReference>
<dbReference type="InterPro" id="IPR001360">
    <property type="entry name" value="Glyco_hydro_1"/>
</dbReference>
<dbReference type="InterPro" id="IPR033132">
    <property type="entry name" value="GH_1_N_CS"/>
</dbReference>